<dbReference type="InterPro" id="IPR021109">
    <property type="entry name" value="Peptidase_aspartic_dom_sf"/>
</dbReference>
<organism evidence="2 3">
    <name type="scientific">Hydra vulgaris</name>
    <name type="common">Hydra</name>
    <name type="synonym">Hydra attenuata</name>
    <dbReference type="NCBI Taxonomy" id="6087"/>
    <lineage>
        <taxon>Eukaryota</taxon>
        <taxon>Metazoa</taxon>
        <taxon>Cnidaria</taxon>
        <taxon>Hydrozoa</taxon>
        <taxon>Hydroidolina</taxon>
        <taxon>Anthoathecata</taxon>
        <taxon>Aplanulata</taxon>
        <taxon>Hydridae</taxon>
        <taxon>Hydra</taxon>
    </lineage>
</organism>
<dbReference type="Gene3D" id="2.40.70.10">
    <property type="entry name" value="Acid Proteases"/>
    <property type="match status" value="1"/>
</dbReference>
<dbReference type="Gene3D" id="3.30.70.270">
    <property type="match status" value="1"/>
</dbReference>
<dbReference type="Pfam" id="PF03564">
    <property type="entry name" value="DUF1759"/>
    <property type="match status" value="1"/>
</dbReference>
<dbReference type="GeneID" id="136081445"/>
<dbReference type="PANTHER" id="PTHR47331:SF5">
    <property type="entry name" value="RIBONUCLEASE H"/>
    <property type="match status" value="1"/>
</dbReference>
<dbReference type="Pfam" id="PF18701">
    <property type="entry name" value="DUF5641"/>
    <property type="match status" value="1"/>
</dbReference>
<dbReference type="Pfam" id="PF05380">
    <property type="entry name" value="Peptidase_A17"/>
    <property type="match status" value="1"/>
</dbReference>
<dbReference type="Proteomes" id="UP001652625">
    <property type="component" value="Chromosome 06"/>
</dbReference>
<feature type="domain" description="Integrase catalytic" evidence="1">
    <location>
        <begin position="1416"/>
        <end position="1591"/>
    </location>
</feature>
<dbReference type="InterPro" id="IPR041588">
    <property type="entry name" value="Integrase_H2C2"/>
</dbReference>
<dbReference type="InterPro" id="IPR040676">
    <property type="entry name" value="DUF5641"/>
</dbReference>
<dbReference type="InterPro" id="IPR012337">
    <property type="entry name" value="RNaseH-like_sf"/>
</dbReference>
<evidence type="ECO:0000259" key="1">
    <source>
        <dbReference type="PROSITE" id="PS50994"/>
    </source>
</evidence>
<dbReference type="PANTHER" id="PTHR47331">
    <property type="entry name" value="PHD-TYPE DOMAIN-CONTAINING PROTEIN"/>
    <property type="match status" value="1"/>
</dbReference>
<dbReference type="Gene3D" id="1.10.340.70">
    <property type="match status" value="1"/>
</dbReference>
<reference evidence="3" key="1">
    <citation type="submission" date="2025-08" db="UniProtKB">
        <authorList>
            <consortium name="RefSeq"/>
        </authorList>
    </citation>
    <scope>IDENTIFICATION</scope>
</reference>
<dbReference type="CDD" id="cd01644">
    <property type="entry name" value="RT_pepA17"/>
    <property type="match status" value="1"/>
</dbReference>
<dbReference type="PROSITE" id="PS50994">
    <property type="entry name" value="INTEGRASE"/>
    <property type="match status" value="1"/>
</dbReference>
<dbReference type="Pfam" id="PF05585">
    <property type="entry name" value="DUF1758"/>
    <property type="match status" value="1"/>
</dbReference>
<dbReference type="SUPFAM" id="SSF56672">
    <property type="entry name" value="DNA/RNA polymerases"/>
    <property type="match status" value="1"/>
</dbReference>
<dbReference type="Pfam" id="PF17921">
    <property type="entry name" value="Integrase_H2C2"/>
    <property type="match status" value="1"/>
</dbReference>
<gene>
    <name evidence="3" type="primary">LOC136081445</name>
</gene>
<dbReference type="InterPro" id="IPR001584">
    <property type="entry name" value="Integrase_cat-core"/>
</dbReference>
<dbReference type="InterPro" id="IPR005312">
    <property type="entry name" value="DUF1759"/>
</dbReference>
<keyword evidence="2" id="KW-1185">Reference proteome</keyword>
<dbReference type="InterPro" id="IPR008042">
    <property type="entry name" value="Retrotrans_Pao"/>
</dbReference>
<dbReference type="SUPFAM" id="SSF53098">
    <property type="entry name" value="Ribonuclease H-like"/>
    <property type="match status" value="1"/>
</dbReference>
<dbReference type="InterPro" id="IPR043502">
    <property type="entry name" value="DNA/RNA_pol_sf"/>
</dbReference>
<dbReference type="Gene3D" id="3.30.420.10">
    <property type="entry name" value="Ribonuclease H-like superfamily/Ribonuclease H"/>
    <property type="match status" value="1"/>
</dbReference>
<dbReference type="Gene3D" id="3.10.10.10">
    <property type="entry name" value="HIV Type 1 Reverse Transcriptase, subunit A, domain 1"/>
    <property type="match status" value="1"/>
</dbReference>
<sequence>MSLANKRRFRTTSINSIKKLFEKAFSCINTYDSVENAAESLSSFQDTLVEKFKKIEQFNDEIMYQIEDDAELEFEEETSTEFSVYFRKNILLITKFIEKVNSSKSDANASTSSQSKSCSVKLPKINLKPFNGQPENWLSFYENFECAIANNNDLSGIQKLTYLRSLVEGQASSTIKGLALTNSNFDVAMNLLKERYNNKQLLISAHMTSLLSLDKVIDIRDVSKLRKTYDNLEIQIRSLENLDITSSMYGPLLVPILMQKLPEELNLIISRQFQGCDSWDIKTILEIFKSELQAHEKSISNASAYDRRPLSIETLHSSSSYNNIKNYSTSYNKHLEKNESFKCAFCSKNHLSQQCMSVTQLDARRKILKDKKRCFICLRIGHISSKCLSRIKCYECSERHHSAMCDKKNQLRLPDNQLTSVAGVSKGNSVLLQTALVTITSGTTELRNCRILFDSCSQLSYVSPSIRERLHLKTIDQKKISIKTFGNQCITENLKKVQFCVLDINGARIPISCFVKDICAPINGQNIKFAIENYSHLKDLRLADSHFAEGNVRVDILIGADFYWSIVDNEIIRGIEGPVAIKSKVGFLLSGNIFGISDSCGVFHSHILEIASEFCNDKTVFYNSMSSFWDSETIGTTRSDINDLVYENFKNEIQFNKHSNRYEVGLPFKLNHDLISDNYTYCIKRLAPVLKKLSKDNKLLTSYNAIIKEQLTQGVIEKVNNHEISYGDVHYLPHRPVIRDDKSTTKVRMVFDASATIDGPSLNDCLNAGPSLTTSLFGVLLRFRCNKYAFISDIEKAFLQISLKEKDRDFVRFLWVDNLDSENGQDLLSSPIVTYRLCRVLFGVTSSPFLLSATLVTHLQKYTEIDQEFVEKMLLSLHVDDLNSGSNDLNQCLEFFNKARNYLQEANFNLRKFESNSVELEQKIQSNNYERNNTTKVLGQAWDKDLDELTYSFNDILETVKNIPTKRDVMKFIASIFDPMGIINPIVVRCKCFFQRLCVEKFSWDDLLFGSTLDEWNDIILDFRSLNKLSLPRWILTDSYLSNTNIKLEFHAFADASIKAFGCCIYLRCIVNESQCFVSLIASKSRVAPINKSTIPRLELRAMALLSSLMSTVRKELKNLNIDDIFCWTDSTICLHWLNNTNQTYETFVQNRLIKIRDLFPIQFWHYVETSQNPADIISRGCSFKYIIDHDIWFNGPDYLNDVSVPWPSYNLIEHTDNENNLCLVAATNSIDINLEFIDIERFSSYERLNRVTGWILRFVNNLKSHVQKTHVTMTPTLSADEIECAKILWVRYEQRDVMKSKNYKQFRRDLGLQEIDGVVRCHGRMQNAPIPKEAKFPIFVPRSSQLSKLLIVYFHKLVKHNGLKETLTELRTKFWIPQCRQLVRNIILKCFLCQYFEGKPYMYPPSPPLPLSRLCDDYPFMHTAVDYAGPVFVKNIYGDCDTMFNGWIFLFTCASTRSICLDLVSDLSSTSCIRGLRRFFARRGVPSKILSDNGTQFVAEQTQLFASNKSIDWQFNVPAAPWWGGLFERMIRMVKRCLKKVVGKARLNYEQMLTLLQEIETVINNRPLTFVYNEPCVEALTPNHLVFGRKLNLNGVNSDSNIEHDLNKRYNHLQTVLEHFIKRWKSEYLTELREFHKSKRSIGSVQINIGDIVLIEEDKKSRLLWKTAKVEKILASSDGCSRAATVKYLQGDGSFRHVNRPINKLVPVEYANQKEGINELKVTFVNENNIPLVIKH</sequence>
<name>A0ABM4BZX0_HYDVU</name>
<evidence type="ECO:0000313" key="2">
    <source>
        <dbReference type="Proteomes" id="UP001652625"/>
    </source>
</evidence>
<dbReference type="InterPro" id="IPR008737">
    <property type="entry name" value="DUF1758"/>
</dbReference>
<proteinExistence type="predicted"/>
<dbReference type="InterPro" id="IPR043128">
    <property type="entry name" value="Rev_trsase/Diguanyl_cyclase"/>
</dbReference>
<accession>A0ABM4BZX0</accession>
<protein>
    <submittedName>
        <fullName evidence="3">Uncharacterized protein LOC136081445</fullName>
    </submittedName>
</protein>
<dbReference type="Gene3D" id="4.10.60.10">
    <property type="entry name" value="Zinc finger, CCHC-type"/>
    <property type="match status" value="1"/>
</dbReference>
<evidence type="ECO:0000313" key="3">
    <source>
        <dbReference type="RefSeq" id="XP_065654832.1"/>
    </source>
</evidence>
<dbReference type="InterPro" id="IPR036397">
    <property type="entry name" value="RNaseH_sf"/>
</dbReference>
<dbReference type="RefSeq" id="XP_065654832.1">
    <property type="nucleotide sequence ID" value="XM_065798760.1"/>
</dbReference>